<dbReference type="AlphaFoldDB" id="A0A9P9EJ93"/>
<comment type="caution">
    <text evidence="2">The sequence shown here is derived from an EMBL/GenBank/DDBJ whole genome shotgun (WGS) entry which is preliminary data.</text>
</comment>
<organism evidence="2 3">
    <name type="scientific">Dendryphion nanum</name>
    <dbReference type="NCBI Taxonomy" id="256645"/>
    <lineage>
        <taxon>Eukaryota</taxon>
        <taxon>Fungi</taxon>
        <taxon>Dikarya</taxon>
        <taxon>Ascomycota</taxon>
        <taxon>Pezizomycotina</taxon>
        <taxon>Dothideomycetes</taxon>
        <taxon>Pleosporomycetidae</taxon>
        <taxon>Pleosporales</taxon>
        <taxon>Torulaceae</taxon>
        <taxon>Dendryphion</taxon>
    </lineage>
</organism>
<feature type="transmembrane region" description="Helical" evidence="1">
    <location>
        <begin position="14"/>
        <end position="36"/>
    </location>
</feature>
<protein>
    <submittedName>
        <fullName evidence="2">Uncharacterized protein</fullName>
    </submittedName>
</protein>
<keyword evidence="1" id="KW-0472">Membrane</keyword>
<sequence>MAPPFDMDHGDINIFHQCLLKIITYIIWISFVVNLVPQQCSSLEGAEDALKIYASRMEPRFLDAVQDIEKFLGRLAHKRKVDVPLIEHLDIEVEADSIPARPTIATRR</sequence>
<proteinExistence type="predicted"/>
<reference evidence="2" key="1">
    <citation type="journal article" date="2021" name="Nat. Commun.">
        <title>Genetic determinants of endophytism in the Arabidopsis root mycobiome.</title>
        <authorList>
            <person name="Mesny F."/>
            <person name="Miyauchi S."/>
            <person name="Thiergart T."/>
            <person name="Pickel B."/>
            <person name="Atanasova L."/>
            <person name="Karlsson M."/>
            <person name="Huettel B."/>
            <person name="Barry K.W."/>
            <person name="Haridas S."/>
            <person name="Chen C."/>
            <person name="Bauer D."/>
            <person name="Andreopoulos W."/>
            <person name="Pangilinan J."/>
            <person name="LaButti K."/>
            <person name="Riley R."/>
            <person name="Lipzen A."/>
            <person name="Clum A."/>
            <person name="Drula E."/>
            <person name="Henrissat B."/>
            <person name="Kohler A."/>
            <person name="Grigoriev I.V."/>
            <person name="Martin F.M."/>
            <person name="Hacquard S."/>
        </authorList>
    </citation>
    <scope>NUCLEOTIDE SEQUENCE</scope>
    <source>
        <strain evidence="2">MPI-CAGE-CH-0243</strain>
    </source>
</reference>
<evidence type="ECO:0000313" key="3">
    <source>
        <dbReference type="Proteomes" id="UP000700596"/>
    </source>
</evidence>
<evidence type="ECO:0000256" key="1">
    <source>
        <dbReference type="SAM" id="Phobius"/>
    </source>
</evidence>
<dbReference type="EMBL" id="JAGMWT010000001">
    <property type="protein sequence ID" value="KAH7138051.1"/>
    <property type="molecule type" value="Genomic_DNA"/>
</dbReference>
<keyword evidence="1" id="KW-0812">Transmembrane</keyword>
<keyword evidence="1" id="KW-1133">Transmembrane helix</keyword>
<dbReference type="Proteomes" id="UP000700596">
    <property type="component" value="Unassembled WGS sequence"/>
</dbReference>
<accession>A0A9P9EJ93</accession>
<evidence type="ECO:0000313" key="2">
    <source>
        <dbReference type="EMBL" id="KAH7138051.1"/>
    </source>
</evidence>
<keyword evidence="3" id="KW-1185">Reference proteome</keyword>
<name>A0A9P9EJ93_9PLEO</name>
<gene>
    <name evidence="2" type="ORF">B0J11DRAFT_500297</name>
</gene>